<reference evidence="2 3" key="1">
    <citation type="submission" date="2018-07" db="EMBL/GenBank/DDBJ databases">
        <title>Genome sequencing of Runella.</title>
        <authorList>
            <person name="Baek M.-G."/>
            <person name="Yi H."/>
        </authorList>
    </citation>
    <scope>NUCLEOTIDE SEQUENCE [LARGE SCALE GENOMIC DNA]</scope>
    <source>
        <strain evidence="2 3">HYN0085</strain>
    </source>
</reference>
<gene>
    <name evidence="2" type="ORF">DR864_05525</name>
</gene>
<dbReference type="InterPro" id="IPR020915">
    <property type="entry name" value="UPF0311"/>
</dbReference>
<dbReference type="HAMAP" id="MF_00775">
    <property type="entry name" value="UPF0311"/>
    <property type="match status" value="1"/>
</dbReference>
<dbReference type="Pfam" id="PF11578">
    <property type="entry name" value="DUF3237"/>
    <property type="match status" value="1"/>
</dbReference>
<dbReference type="OrthoDB" id="572332at2"/>
<dbReference type="AlphaFoldDB" id="A0A344TF09"/>
<keyword evidence="3" id="KW-1185">Reference proteome</keyword>
<dbReference type="Gene3D" id="2.40.160.20">
    <property type="match status" value="1"/>
</dbReference>
<proteinExistence type="inferred from homology"/>
<evidence type="ECO:0000313" key="2">
    <source>
        <dbReference type="EMBL" id="AXE17230.1"/>
    </source>
</evidence>
<evidence type="ECO:0000313" key="3">
    <source>
        <dbReference type="Proteomes" id="UP000251993"/>
    </source>
</evidence>
<dbReference type="PANTHER" id="PTHR37315:SF1">
    <property type="entry name" value="UPF0311 PROTEIN BLR7842"/>
    <property type="match status" value="1"/>
</dbReference>
<accession>A0A344TF09</accession>
<protein>
    <recommendedName>
        <fullName evidence="1">UPF0311 protein DR864_05525</fullName>
    </recommendedName>
</protein>
<dbReference type="PANTHER" id="PTHR37315">
    <property type="entry name" value="UPF0311 PROTEIN BLR7842"/>
    <property type="match status" value="1"/>
</dbReference>
<comment type="similarity">
    <text evidence="1">Belongs to the UPF0311 family.</text>
</comment>
<name>A0A344TF09_9BACT</name>
<dbReference type="EMBL" id="CP030850">
    <property type="protein sequence ID" value="AXE17230.1"/>
    <property type="molecule type" value="Genomic_DNA"/>
</dbReference>
<sequence length="149" mass="16735">MELKFAFELRVEVAEIQVLGDTPKGNRRMIPIKGGTFEGEKIKGVIQSGGYDWQLIRTDEVAEVDARYVLKTDDGALITIVNQGLRRGPASVMKRLAAGEEVLPSQYYFRSIPVFETADPRYAWLTQSVFVATGVRKPDKVLIQVYEVL</sequence>
<dbReference type="KEGG" id="run:DR864_05525"/>
<organism evidence="2 3">
    <name type="scientific">Runella rosea</name>
    <dbReference type="NCBI Taxonomy" id="2259595"/>
    <lineage>
        <taxon>Bacteria</taxon>
        <taxon>Pseudomonadati</taxon>
        <taxon>Bacteroidota</taxon>
        <taxon>Cytophagia</taxon>
        <taxon>Cytophagales</taxon>
        <taxon>Spirosomataceae</taxon>
        <taxon>Runella</taxon>
    </lineage>
</organism>
<dbReference type="RefSeq" id="WP_114066016.1">
    <property type="nucleotide sequence ID" value="NZ_CP030850.1"/>
</dbReference>
<evidence type="ECO:0000256" key="1">
    <source>
        <dbReference type="HAMAP-Rule" id="MF_00775"/>
    </source>
</evidence>
<dbReference type="Proteomes" id="UP000251993">
    <property type="component" value="Chromosome"/>
</dbReference>